<reference evidence="1 2" key="1">
    <citation type="submission" date="2016-03" db="EMBL/GenBank/DDBJ databases">
        <title>Complete genome sequence of Shewanella psychrophila WP2, a deep sea bacterium isolated from west Pacific sediment.</title>
        <authorList>
            <person name="Xu G."/>
            <person name="Jian H."/>
        </authorList>
    </citation>
    <scope>NUCLEOTIDE SEQUENCE [LARGE SCALE GENOMIC DNA]</scope>
    <source>
        <strain evidence="1 2">WP2</strain>
    </source>
</reference>
<evidence type="ECO:0008006" key="3">
    <source>
        <dbReference type="Google" id="ProtNLM"/>
    </source>
</evidence>
<dbReference type="InterPro" id="IPR007420">
    <property type="entry name" value="DUF465"/>
</dbReference>
<dbReference type="Pfam" id="PF04325">
    <property type="entry name" value="DUF465"/>
    <property type="match status" value="1"/>
</dbReference>
<dbReference type="Gene3D" id="6.10.280.50">
    <property type="match status" value="1"/>
</dbReference>
<dbReference type="InterPro" id="IPR038444">
    <property type="entry name" value="DUF465_sf"/>
</dbReference>
<protein>
    <recommendedName>
        <fullName evidence="3">DUF465 domain-containing protein</fullName>
    </recommendedName>
</protein>
<dbReference type="STRING" id="225848.Sps_03147"/>
<evidence type="ECO:0000313" key="2">
    <source>
        <dbReference type="Proteomes" id="UP000189545"/>
    </source>
</evidence>
<accession>A0A1S6HRZ4</accession>
<proteinExistence type="predicted"/>
<dbReference type="RefSeq" id="WP_077753354.1">
    <property type="nucleotide sequence ID" value="NZ_CP014782.1"/>
</dbReference>
<keyword evidence="2" id="KW-1185">Reference proteome</keyword>
<dbReference type="Proteomes" id="UP000189545">
    <property type="component" value="Chromosome"/>
</dbReference>
<evidence type="ECO:0000313" key="1">
    <source>
        <dbReference type="EMBL" id="AQS38290.1"/>
    </source>
</evidence>
<dbReference type="AlphaFoldDB" id="A0A1S6HRZ4"/>
<sequence>MFPEYRELITELKSNDAHFLKAFNKHNALDHQIKELEQHSACDSNNQLHELKKRKLHLKEEIFSILKKSG</sequence>
<gene>
    <name evidence="1" type="ORF">Sps_03147</name>
</gene>
<organism evidence="1 2">
    <name type="scientific">Shewanella psychrophila</name>
    <dbReference type="NCBI Taxonomy" id="225848"/>
    <lineage>
        <taxon>Bacteria</taxon>
        <taxon>Pseudomonadati</taxon>
        <taxon>Pseudomonadota</taxon>
        <taxon>Gammaproteobacteria</taxon>
        <taxon>Alteromonadales</taxon>
        <taxon>Shewanellaceae</taxon>
        <taxon>Shewanella</taxon>
    </lineage>
</organism>
<dbReference type="KEGG" id="spsw:Sps_03147"/>
<name>A0A1S6HRZ4_9GAMM</name>
<dbReference type="EMBL" id="CP014782">
    <property type="protein sequence ID" value="AQS38290.1"/>
    <property type="molecule type" value="Genomic_DNA"/>
</dbReference>
<dbReference type="OrthoDB" id="5616367at2"/>